<dbReference type="PANTHER" id="PTHR34215">
    <property type="entry name" value="BLL0784 PROTEIN"/>
    <property type="match status" value="1"/>
</dbReference>
<dbReference type="InterPro" id="IPR037465">
    <property type="entry name" value="YlxR"/>
</dbReference>
<protein>
    <submittedName>
        <fullName evidence="2">RNA-binding protein</fullName>
    </submittedName>
</protein>
<gene>
    <name evidence="2" type="ORF">NBZ79_18840</name>
</gene>
<name>A0ABY4W2D2_9PROT</name>
<dbReference type="NCBIfam" id="NF006622">
    <property type="entry name" value="PRK09190.1"/>
    <property type="match status" value="1"/>
</dbReference>
<dbReference type="Pfam" id="PF04296">
    <property type="entry name" value="YlxR"/>
    <property type="match status" value="1"/>
</dbReference>
<dbReference type="InterPro" id="IPR029064">
    <property type="entry name" value="Ribosomal_eL30-like_sf"/>
</dbReference>
<dbReference type="Proteomes" id="UP001056291">
    <property type="component" value="Chromosome"/>
</dbReference>
<organism evidence="2 3">
    <name type="scientific">Sneathiella marina</name>
    <dbReference type="NCBI Taxonomy" id="2950108"/>
    <lineage>
        <taxon>Bacteria</taxon>
        <taxon>Pseudomonadati</taxon>
        <taxon>Pseudomonadota</taxon>
        <taxon>Alphaproteobacteria</taxon>
        <taxon>Sneathiellales</taxon>
        <taxon>Sneathiellaceae</taxon>
        <taxon>Sneathiella</taxon>
    </lineage>
</organism>
<dbReference type="EMBL" id="CP098747">
    <property type="protein sequence ID" value="USG61218.1"/>
    <property type="molecule type" value="Genomic_DNA"/>
</dbReference>
<keyword evidence="3" id="KW-1185">Reference proteome</keyword>
<reference evidence="2" key="1">
    <citation type="submission" date="2022-06" db="EMBL/GenBank/DDBJ databases">
        <title>Sneathiella actinostolidae sp. nov., isolated from a sea anemonein the Western Pacific Ocean.</title>
        <authorList>
            <person name="Wei M.J."/>
        </authorList>
    </citation>
    <scope>NUCLEOTIDE SEQUENCE</scope>
    <source>
        <strain evidence="2">PHK-P5</strain>
    </source>
</reference>
<dbReference type="SUPFAM" id="SSF64376">
    <property type="entry name" value="YlxR-like"/>
    <property type="match status" value="1"/>
</dbReference>
<evidence type="ECO:0000313" key="2">
    <source>
        <dbReference type="EMBL" id="USG61218.1"/>
    </source>
</evidence>
<dbReference type="SUPFAM" id="SSF55315">
    <property type="entry name" value="L30e-like"/>
    <property type="match status" value="1"/>
</dbReference>
<proteinExistence type="predicted"/>
<feature type="domain" description="YlxR" evidence="1">
    <location>
        <begin position="6"/>
        <end position="76"/>
    </location>
</feature>
<dbReference type="RefSeq" id="WP_251934205.1">
    <property type="nucleotide sequence ID" value="NZ_CP098747.1"/>
</dbReference>
<dbReference type="PANTHER" id="PTHR34215:SF1">
    <property type="entry name" value="YLXR DOMAIN-CONTAINING PROTEIN"/>
    <property type="match status" value="1"/>
</dbReference>
<accession>A0ABY4W2D2</accession>
<dbReference type="InterPro" id="IPR035931">
    <property type="entry name" value="YlxR-like_sf"/>
</dbReference>
<sequence length="192" mass="20708">MSDPQRRCIATGQIREKEDLLRFAVSPDGILVLDVQMNLPGRGIWISCSQQSVELALKKGLFAKSAKRAVTVPENLVLKIDEALSQRCLALLGLGRKSGLVTVGFAKVEKALRSKKVSILIAASDGADDGKQKLKRIAGTLPVVDAFDNDELSQALGKENIVHASVGSSGLTKKITFAVSQLSRFRDHDDVN</sequence>
<evidence type="ECO:0000313" key="3">
    <source>
        <dbReference type="Proteomes" id="UP001056291"/>
    </source>
</evidence>
<dbReference type="Gene3D" id="3.30.1330.30">
    <property type="match status" value="1"/>
</dbReference>
<dbReference type="InterPro" id="IPR007393">
    <property type="entry name" value="YlxR_dom"/>
</dbReference>
<dbReference type="Gene3D" id="3.30.1230.10">
    <property type="entry name" value="YlxR-like"/>
    <property type="match status" value="1"/>
</dbReference>
<evidence type="ECO:0000259" key="1">
    <source>
        <dbReference type="Pfam" id="PF04296"/>
    </source>
</evidence>